<name>A0A069CSS5_WEIOS</name>
<gene>
    <name evidence="1" type="ORF">WOSG25_030540</name>
</gene>
<protein>
    <submittedName>
        <fullName evidence="1">ABC-type spermidine/putrescine transport system, ATPase component</fullName>
    </submittedName>
</protein>
<evidence type="ECO:0000313" key="1">
    <source>
        <dbReference type="EMBL" id="GAK30457.1"/>
    </source>
</evidence>
<keyword evidence="2" id="KW-1185">Reference proteome</keyword>
<reference evidence="2" key="1">
    <citation type="journal article" date="2014" name="Genome Announc.">
        <title>Draft genome sequence of Weissella oryzae SG25T, isolated from fermented rice grains.</title>
        <authorList>
            <person name="Tanizawa Y."/>
            <person name="Fujisawa T."/>
            <person name="Mochizuki T."/>
            <person name="Kaminuma E."/>
            <person name="Suzuki Y."/>
            <person name="Nakamura Y."/>
            <person name="Tohno M."/>
        </authorList>
    </citation>
    <scope>NUCLEOTIDE SEQUENCE [LARGE SCALE GENOMIC DNA]</scope>
    <source>
        <strain evidence="2">DSM 25784 / JCM 18191 / LMG 30913 / SG25</strain>
    </source>
</reference>
<dbReference type="STRING" id="1329250.WOSG25_030540"/>
<accession>A0A069CSS5</accession>
<proteinExistence type="predicted"/>
<sequence>MNLNDFKIATSGMDGQRLILLSGAQVATMIEVKAEQVVLQTVQGMAPLSLAELRLCPANDTLPLFFLSTSGLVAVYGYRVIENNLQLG</sequence>
<dbReference type="EMBL" id="DF820486">
    <property type="protein sequence ID" value="GAK30457.1"/>
    <property type="molecule type" value="Genomic_DNA"/>
</dbReference>
<evidence type="ECO:0000313" key="2">
    <source>
        <dbReference type="Proteomes" id="UP000030643"/>
    </source>
</evidence>
<dbReference type="Proteomes" id="UP000030643">
    <property type="component" value="Unassembled WGS sequence"/>
</dbReference>
<dbReference type="RefSeq" id="WP_027698567.1">
    <property type="nucleotide sequence ID" value="NZ_DF820486.1"/>
</dbReference>
<organism evidence="1 2">
    <name type="scientific">Weissella oryzae (strain DSM 25784 / JCM 18191 / LMG 30913 / SG25)</name>
    <dbReference type="NCBI Taxonomy" id="1329250"/>
    <lineage>
        <taxon>Bacteria</taxon>
        <taxon>Bacillati</taxon>
        <taxon>Bacillota</taxon>
        <taxon>Bacilli</taxon>
        <taxon>Lactobacillales</taxon>
        <taxon>Lactobacillaceae</taxon>
        <taxon>Weissella</taxon>
    </lineage>
</organism>
<dbReference type="AlphaFoldDB" id="A0A069CSS5"/>